<sequence>MYYIHIGIGVTTRRSKLSLIAGLHVLILLHTIGKLYSHKIVLRITTGLYFPLKSVTKLSFHLDTIMYRFPMIFYVIYVFVYSFIYLYILFCLSYCVVVVSCTGCSCNIFQYVVGPILKPEGLIATNDQMPQLLKYNFISLNIHLPLEKSSNDFSFDENHPMSLGEARGSVRLVDQKPPCSFPCFEPEPRTLSVSLKRESVRSSYWLVHSYRPIKAPNALSFRFRSKCANILLGERCICVSGWRCLLRTFDDDVTNLVYYK</sequence>
<gene>
    <name evidence="2" type="ORF">SFRICE_008888</name>
</gene>
<feature type="transmembrane region" description="Helical" evidence="1">
    <location>
        <begin position="72"/>
        <end position="99"/>
    </location>
</feature>
<proteinExistence type="predicted"/>
<feature type="transmembrane region" description="Helical" evidence="1">
    <location>
        <begin position="17"/>
        <end position="36"/>
    </location>
</feature>
<keyword evidence="1" id="KW-0812">Transmembrane</keyword>
<evidence type="ECO:0000256" key="1">
    <source>
        <dbReference type="SAM" id="Phobius"/>
    </source>
</evidence>
<keyword evidence="1" id="KW-1133">Transmembrane helix</keyword>
<dbReference type="AlphaFoldDB" id="A0A2H1WQ50"/>
<accession>A0A2H1WQ50</accession>
<keyword evidence="1" id="KW-0472">Membrane</keyword>
<protein>
    <submittedName>
        <fullName evidence="2">SFRICE_008888</fullName>
    </submittedName>
</protein>
<name>A0A2H1WQ50_SPOFR</name>
<organism evidence="2">
    <name type="scientific">Spodoptera frugiperda</name>
    <name type="common">Fall armyworm</name>
    <dbReference type="NCBI Taxonomy" id="7108"/>
    <lineage>
        <taxon>Eukaryota</taxon>
        <taxon>Metazoa</taxon>
        <taxon>Ecdysozoa</taxon>
        <taxon>Arthropoda</taxon>
        <taxon>Hexapoda</taxon>
        <taxon>Insecta</taxon>
        <taxon>Pterygota</taxon>
        <taxon>Neoptera</taxon>
        <taxon>Endopterygota</taxon>
        <taxon>Lepidoptera</taxon>
        <taxon>Glossata</taxon>
        <taxon>Ditrysia</taxon>
        <taxon>Noctuoidea</taxon>
        <taxon>Noctuidae</taxon>
        <taxon>Amphipyrinae</taxon>
        <taxon>Spodoptera</taxon>
    </lineage>
</organism>
<dbReference type="EMBL" id="ODYU01010223">
    <property type="protein sequence ID" value="SOQ55195.1"/>
    <property type="molecule type" value="Genomic_DNA"/>
</dbReference>
<reference evidence="2" key="1">
    <citation type="submission" date="2016-07" db="EMBL/GenBank/DDBJ databases">
        <authorList>
            <person name="Bretaudeau A."/>
        </authorList>
    </citation>
    <scope>NUCLEOTIDE SEQUENCE</scope>
    <source>
        <strain evidence="2">Rice</strain>
        <tissue evidence="2">Whole body</tissue>
    </source>
</reference>
<evidence type="ECO:0000313" key="2">
    <source>
        <dbReference type="EMBL" id="SOQ55195.1"/>
    </source>
</evidence>